<dbReference type="SMART" id="SM00317">
    <property type="entry name" value="SET"/>
    <property type="match status" value="1"/>
</dbReference>
<organism evidence="8 9">
    <name type="scientific">Penicillium nalgiovense</name>
    <dbReference type="NCBI Taxonomy" id="60175"/>
    <lineage>
        <taxon>Eukaryota</taxon>
        <taxon>Fungi</taxon>
        <taxon>Dikarya</taxon>
        <taxon>Ascomycota</taxon>
        <taxon>Pezizomycotina</taxon>
        <taxon>Eurotiomycetes</taxon>
        <taxon>Eurotiomycetidae</taxon>
        <taxon>Eurotiales</taxon>
        <taxon>Aspergillaceae</taxon>
        <taxon>Penicillium</taxon>
    </lineage>
</organism>
<dbReference type="PANTHER" id="PTHR12197">
    <property type="entry name" value="HISTONE-LYSINE N-METHYLTRANSFERASE SMYD"/>
    <property type="match status" value="1"/>
</dbReference>
<evidence type="ECO:0008006" key="10">
    <source>
        <dbReference type="Google" id="ProtNLM"/>
    </source>
</evidence>
<dbReference type="Gene3D" id="1.10.220.160">
    <property type="match status" value="1"/>
</dbReference>
<dbReference type="Gene3D" id="2.170.270.10">
    <property type="entry name" value="SET domain"/>
    <property type="match status" value="1"/>
</dbReference>
<feature type="compositionally biased region" description="Polar residues" evidence="5">
    <location>
        <begin position="1"/>
        <end position="15"/>
    </location>
</feature>
<keyword evidence="1" id="KW-0479">Metal-binding</keyword>
<sequence>MTSRIALPSVTTRTVPQPAPNGMGNGLFATTDINPGEDVLHIKTPFVAVLDSPRLEDTCAGCFGKRQVETGNELKACTGCRVVKYCDRACQSKDWKFAHSLECPIFKNVKPMVLPNNARALLRIVLRTARNKYDSEESKVFDGLETHINEISESQGQLDRINLTARAVKNYSGTEMDEGTVASYAAKLDLNSFNLTTSMYDRIGLYMHPYAGLINHSCDYNSTIGFDGEELYVKAMRPIKKGEQIFISYIDTTTPYDIRRNELKERYFFDCQCTKCKVGTETLEDRFLSTPEDMTPLETAEREALELMQKATASDTEPADAIEKLEAAMHKLHSTTLWPLTRQPYASLRDKLIISLLTAGNFTRAFIHAAIRYLRIDPVIYDKAHPIRHIHAWSLVRLTVFISQEGFQPDPKDPVQIHDFKLNFHYLIWYILAELTSTQGESCTVPGFKKLVGNQFVQVHNEFKANGLDPSKTRAVLSAEWNKLEHLVNKALEKDGVYLGNSTPQTTKMNAFEMVSLSARWSMENGPPSGRSTDAVRAAPETSITSRYGASRRAVSPRIAAIRIPVIPPGYQQIPGYEAHRQRQEARALMGSIAERRGMPTPAPILIRGDAPSLLSYRRRWVPGCRLC</sequence>
<dbReference type="InterPro" id="IPR002893">
    <property type="entry name" value="Znf_MYND"/>
</dbReference>
<dbReference type="PROSITE" id="PS50865">
    <property type="entry name" value="ZF_MYND_2"/>
    <property type="match status" value="1"/>
</dbReference>
<feature type="domain" description="SET" evidence="6">
    <location>
        <begin position="8"/>
        <end position="250"/>
    </location>
</feature>
<dbReference type="Gene3D" id="6.10.140.2220">
    <property type="match status" value="1"/>
</dbReference>
<dbReference type="InterPro" id="IPR001214">
    <property type="entry name" value="SET_dom"/>
</dbReference>
<accession>A0A9W4HIS1</accession>
<evidence type="ECO:0000256" key="1">
    <source>
        <dbReference type="ARBA" id="ARBA00022723"/>
    </source>
</evidence>
<evidence type="ECO:0000313" key="9">
    <source>
        <dbReference type="Proteomes" id="UP001153461"/>
    </source>
</evidence>
<name>A0A9W4HIS1_PENNA</name>
<comment type="caution">
    <text evidence="8">The sequence shown here is derived from an EMBL/GenBank/DDBJ whole genome shotgun (WGS) entry which is preliminary data.</text>
</comment>
<feature type="domain" description="MYND-type" evidence="7">
    <location>
        <begin position="59"/>
        <end position="103"/>
    </location>
</feature>
<evidence type="ECO:0000256" key="3">
    <source>
        <dbReference type="ARBA" id="ARBA00022833"/>
    </source>
</evidence>
<evidence type="ECO:0000256" key="2">
    <source>
        <dbReference type="ARBA" id="ARBA00022771"/>
    </source>
</evidence>
<dbReference type="OrthoDB" id="1699231at2759"/>
<evidence type="ECO:0000259" key="6">
    <source>
        <dbReference type="PROSITE" id="PS50280"/>
    </source>
</evidence>
<gene>
    <name evidence="8" type="ORF">PNAL_LOCUS3272</name>
</gene>
<dbReference type="SUPFAM" id="SSF82199">
    <property type="entry name" value="SET domain"/>
    <property type="match status" value="1"/>
</dbReference>
<dbReference type="Proteomes" id="UP001153461">
    <property type="component" value="Unassembled WGS sequence"/>
</dbReference>
<dbReference type="Pfam" id="PF01753">
    <property type="entry name" value="zf-MYND"/>
    <property type="match status" value="1"/>
</dbReference>
<evidence type="ECO:0000313" key="8">
    <source>
        <dbReference type="EMBL" id="CAG8050237.1"/>
    </source>
</evidence>
<dbReference type="InterPro" id="IPR050869">
    <property type="entry name" value="H3K4_H4K5_MeTrfase"/>
</dbReference>
<dbReference type="GO" id="GO:0005634">
    <property type="term" value="C:nucleus"/>
    <property type="evidence" value="ECO:0007669"/>
    <property type="project" value="TreeGrafter"/>
</dbReference>
<dbReference type="Pfam" id="PF00856">
    <property type="entry name" value="SET"/>
    <property type="match status" value="1"/>
</dbReference>
<feature type="region of interest" description="Disordered" evidence="5">
    <location>
        <begin position="1"/>
        <end position="21"/>
    </location>
</feature>
<dbReference type="GO" id="GO:0008270">
    <property type="term" value="F:zinc ion binding"/>
    <property type="evidence" value="ECO:0007669"/>
    <property type="project" value="UniProtKB-KW"/>
</dbReference>
<keyword evidence="3" id="KW-0862">Zinc</keyword>
<dbReference type="PANTHER" id="PTHR12197:SF251">
    <property type="entry name" value="EG:BACR7C10.4 PROTEIN"/>
    <property type="match status" value="1"/>
</dbReference>
<dbReference type="AlphaFoldDB" id="A0A9W4HIS1"/>
<reference evidence="8" key="1">
    <citation type="submission" date="2021-07" db="EMBL/GenBank/DDBJ databases">
        <authorList>
            <person name="Branca A.L. A."/>
        </authorList>
    </citation>
    <scope>NUCLEOTIDE SEQUENCE</scope>
</reference>
<dbReference type="InterPro" id="IPR046341">
    <property type="entry name" value="SET_dom_sf"/>
</dbReference>
<protein>
    <recommendedName>
        <fullName evidence="10">Suppressor of anucleate metulae protein B</fullName>
    </recommendedName>
</protein>
<dbReference type="PROSITE" id="PS50280">
    <property type="entry name" value="SET"/>
    <property type="match status" value="1"/>
</dbReference>
<keyword evidence="2 4" id="KW-0863">Zinc-finger</keyword>
<dbReference type="EMBL" id="CAJVNV010000111">
    <property type="protein sequence ID" value="CAG8050237.1"/>
    <property type="molecule type" value="Genomic_DNA"/>
</dbReference>
<evidence type="ECO:0000256" key="5">
    <source>
        <dbReference type="SAM" id="MobiDB-lite"/>
    </source>
</evidence>
<dbReference type="PROSITE" id="PS01360">
    <property type="entry name" value="ZF_MYND_1"/>
    <property type="match status" value="1"/>
</dbReference>
<evidence type="ECO:0000259" key="7">
    <source>
        <dbReference type="PROSITE" id="PS50865"/>
    </source>
</evidence>
<proteinExistence type="predicted"/>
<evidence type="ECO:0000256" key="4">
    <source>
        <dbReference type="PROSITE-ProRule" id="PRU00134"/>
    </source>
</evidence>